<dbReference type="InterPro" id="IPR004316">
    <property type="entry name" value="SWEET_rpt"/>
</dbReference>
<protein>
    <recommendedName>
        <fullName evidence="11">Bidirectional sugar transporter SWEET</fullName>
    </recommendedName>
</protein>
<feature type="transmembrane region" description="Helical" evidence="11">
    <location>
        <begin position="164"/>
        <end position="186"/>
    </location>
</feature>
<evidence type="ECO:0000256" key="2">
    <source>
        <dbReference type="ARBA" id="ARBA00007809"/>
    </source>
</evidence>
<evidence type="ECO:0000256" key="10">
    <source>
        <dbReference type="ARBA" id="ARBA00037238"/>
    </source>
</evidence>
<dbReference type="AlphaFoldDB" id="A0AB40C7C5"/>
<dbReference type="InterPro" id="IPR047664">
    <property type="entry name" value="SWEET"/>
</dbReference>
<evidence type="ECO:0000256" key="5">
    <source>
        <dbReference type="ARBA" id="ARBA00022597"/>
    </source>
</evidence>
<dbReference type="GO" id="GO:0005886">
    <property type="term" value="C:plasma membrane"/>
    <property type="evidence" value="ECO:0007669"/>
    <property type="project" value="UniProtKB-SubCell"/>
</dbReference>
<evidence type="ECO:0000313" key="12">
    <source>
        <dbReference type="Proteomes" id="UP001515500"/>
    </source>
</evidence>
<feature type="transmembrane region" description="Helical" evidence="11">
    <location>
        <begin position="192"/>
        <end position="213"/>
    </location>
</feature>
<keyword evidence="9 11" id="KW-0472">Membrane</keyword>
<evidence type="ECO:0000256" key="1">
    <source>
        <dbReference type="ARBA" id="ARBA00004651"/>
    </source>
</evidence>
<reference evidence="13" key="1">
    <citation type="submission" date="2025-08" db="UniProtKB">
        <authorList>
            <consortium name="RefSeq"/>
        </authorList>
    </citation>
    <scope>IDENTIFICATION</scope>
</reference>
<evidence type="ECO:0000313" key="13">
    <source>
        <dbReference type="RefSeq" id="XP_039135686.1"/>
    </source>
</evidence>
<dbReference type="FunFam" id="1.20.1280.290:FF:000003">
    <property type="entry name" value="Bidirectional sugar transporter SWEET"/>
    <property type="match status" value="1"/>
</dbReference>
<feature type="transmembrane region" description="Helical" evidence="11">
    <location>
        <begin position="131"/>
        <end position="152"/>
    </location>
</feature>
<evidence type="ECO:0000256" key="7">
    <source>
        <dbReference type="ARBA" id="ARBA00022737"/>
    </source>
</evidence>
<evidence type="ECO:0000256" key="4">
    <source>
        <dbReference type="ARBA" id="ARBA00022475"/>
    </source>
</evidence>
<sequence length="274" mass="30543">MGFINIDNPWVVIAGVLGNIISFLVTLAPLPTFYRICKKRSTESFQSTPYVVAMFSALTWLYYALLTSNILVLTINTITLLIESIYISIFLAFAPKKAKVSTMKLLLFLNLGVFGALVLLTLTLLKGTQRIDIAGMICATFAISVFAAPLSIIKLVIKTKSVEYMPISLSFFLTLSAIAWLSYGVLLKDLFISLPNVVGFMFGIAQMILYCIYMKRKNDDKFNDNSIEPLPITTKSTEMEVVINDQEMKSVCIDHMIKVDVVSETTTNDLTQKP</sequence>
<keyword evidence="8 11" id="KW-1133">Transmembrane helix</keyword>
<dbReference type="GeneID" id="120273102"/>
<dbReference type="Gene3D" id="1.20.1280.290">
    <property type="match status" value="2"/>
</dbReference>
<evidence type="ECO:0000256" key="6">
    <source>
        <dbReference type="ARBA" id="ARBA00022692"/>
    </source>
</evidence>
<comment type="function">
    <text evidence="11">Mediates both low-affinity uptake and efflux of sugar across the membrane.</text>
</comment>
<dbReference type="PANTHER" id="PTHR10791:SF22">
    <property type="entry name" value="BIDIRECTIONAL SUGAR TRANSPORTER SWEET11"/>
    <property type="match status" value="1"/>
</dbReference>
<dbReference type="Pfam" id="PF03083">
    <property type="entry name" value="MtN3_slv"/>
    <property type="match status" value="2"/>
</dbReference>
<feature type="transmembrane region" description="Helical" evidence="11">
    <location>
        <begin position="71"/>
        <end position="93"/>
    </location>
</feature>
<feature type="transmembrane region" description="Helical" evidence="11">
    <location>
        <begin position="48"/>
        <end position="65"/>
    </location>
</feature>
<dbReference type="GO" id="GO:0051119">
    <property type="term" value="F:sugar transmembrane transporter activity"/>
    <property type="evidence" value="ECO:0007669"/>
    <property type="project" value="InterPro"/>
</dbReference>
<comment type="subcellular location">
    <subcellularLocation>
        <location evidence="1 11">Cell membrane</location>
        <topology evidence="1 11">Multi-pass membrane protein</topology>
    </subcellularLocation>
</comment>
<name>A0AB40C7C5_DIOCR</name>
<keyword evidence="4" id="KW-1003">Cell membrane</keyword>
<comment type="similarity">
    <text evidence="2 11">Belongs to the SWEET sugar transporter family.</text>
</comment>
<keyword evidence="7" id="KW-0677">Repeat</keyword>
<organism evidence="12 13">
    <name type="scientific">Dioscorea cayennensis subsp. rotundata</name>
    <name type="common">White Guinea yam</name>
    <name type="synonym">Dioscorea rotundata</name>
    <dbReference type="NCBI Taxonomy" id="55577"/>
    <lineage>
        <taxon>Eukaryota</taxon>
        <taxon>Viridiplantae</taxon>
        <taxon>Streptophyta</taxon>
        <taxon>Embryophyta</taxon>
        <taxon>Tracheophyta</taxon>
        <taxon>Spermatophyta</taxon>
        <taxon>Magnoliopsida</taxon>
        <taxon>Liliopsida</taxon>
        <taxon>Dioscoreales</taxon>
        <taxon>Dioscoreaceae</taxon>
        <taxon>Dioscorea</taxon>
    </lineage>
</organism>
<gene>
    <name evidence="13" type="primary">LOC120273102</name>
</gene>
<keyword evidence="12" id="KW-1185">Reference proteome</keyword>
<keyword evidence="6 11" id="KW-0812">Transmembrane</keyword>
<evidence type="ECO:0000256" key="3">
    <source>
        <dbReference type="ARBA" id="ARBA00022448"/>
    </source>
</evidence>
<proteinExistence type="inferred from homology"/>
<evidence type="ECO:0000256" key="9">
    <source>
        <dbReference type="ARBA" id="ARBA00023136"/>
    </source>
</evidence>
<keyword evidence="5 11" id="KW-0762">Sugar transport</keyword>
<dbReference type="Proteomes" id="UP001515500">
    <property type="component" value="Chromosome 12"/>
</dbReference>
<feature type="transmembrane region" description="Helical" evidence="11">
    <location>
        <begin position="105"/>
        <end position="125"/>
    </location>
</feature>
<dbReference type="PANTHER" id="PTHR10791">
    <property type="entry name" value="RAG1-ACTIVATING PROTEIN 1"/>
    <property type="match status" value="1"/>
</dbReference>
<feature type="transmembrane region" description="Helical" evidence="11">
    <location>
        <begin position="12"/>
        <end position="36"/>
    </location>
</feature>
<keyword evidence="3 11" id="KW-0813">Transport</keyword>
<dbReference type="RefSeq" id="XP_039135686.1">
    <property type="nucleotide sequence ID" value="XM_039279752.1"/>
</dbReference>
<dbReference type="FunFam" id="1.20.1280.290:FF:000001">
    <property type="entry name" value="Bidirectional sugar transporter SWEET"/>
    <property type="match status" value="1"/>
</dbReference>
<comment type="function">
    <text evidence="10">Mediates both low-affinity uptake and efflux of sugar across the plasma membrane.</text>
</comment>
<accession>A0AB40C7C5</accession>
<evidence type="ECO:0000256" key="11">
    <source>
        <dbReference type="RuleBase" id="RU910715"/>
    </source>
</evidence>
<evidence type="ECO:0000256" key="8">
    <source>
        <dbReference type="ARBA" id="ARBA00022989"/>
    </source>
</evidence>